<name>A0ABR7S412_AQUAC</name>
<proteinExistence type="predicted"/>
<dbReference type="PANTHER" id="PTHR43792">
    <property type="entry name" value="GNAT FAMILY, PUTATIVE (AFU_ORTHOLOGUE AFUA_3G00765)-RELATED-RELATED"/>
    <property type="match status" value="1"/>
</dbReference>
<dbReference type="InterPro" id="IPR051531">
    <property type="entry name" value="N-acetyltransferase"/>
</dbReference>
<accession>A0ABR7S412</accession>
<dbReference type="Gene3D" id="3.40.630.30">
    <property type="match status" value="1"/>
</dbReference>
<gene>
    <name evidence="2" type="ORF">A9179_18735</name>
</gene>
<evidence type="ECO:0000259" key="1">
    <source>
        <dbReference type="PROSITE" id="PS51186"/>
    </source>
</evidence>
<sequence length="189" mass="21043">MQAIELHSARLRLRAWRDADLAGFAALNADAEVMRHFPGVMSTAESLVLAQRIREHFAAHGFGSWVLERHDEPGLIGVLGLQRVSFEAAFTPAVEIAWRLHPAFWRQGYAREAAQAALQCAFTQLGLDEVLAFTVPANLPSQGLMQRLGMQRDAAGDFEHPRLPAGHPLRPHVLYRLSRQAWLEAVDGH</sequence>
<reference evidence="2 3" key="1">
    <citation type="submission" date="2016-06" db="EMBL/GenBank/DDBJ databases">
        <authorList>
            <person name="Ramos C."/>
            <person name="Pintado A."/>
            <person name="Crespo-Gomez J.I."/>
        </authorList>
    </citation>
    <scope>NUCLEOTIDE SEQUENCE [LARGE SCALE GENOMIC DNA]</scope>
    <source>
        <strain evidence="2 3">AVO110</strain>
    </source>
</reference>
<evidence type="ECO:0000313" key="2">
    <source>
        <dbReference type="EMBL" id="MBC9252312.1"/>
    </source>
</evidence>
<organism evidence="2 3">
    <name type="scientific">Aquipseudomonas alcaligenes</name>
    <name type="common">Pseudomonas alcaligenes</name>
    <dbReference type="NCBI Taxonomy" id="43263"/>
    <lineage>
        <taxon>Bacteria</taxon>
        <taxon>Pseudomonadati</taxon>
        <taxon>Pseudomonadota</taxon>
        <taxon>Gammaproteobacteria</taxon>
        <taxon>Pseudomonadales</taxon>
        <taxon>Pseudomonadaceae</taxon>
        <taxon>Aquipseudomonas</taxon>
    </lineage>
</organism>
<protein>
    <submittedName>
        <fullName evidence="2">GCN5 family acetyltransferase</fullName>
    </submittedName>
</protein>
<dbReference type="Pfam" id="PF13302">
    <property type="entry name" value="Acetyltransf_3"/>
    <property type="match status" value="1"/>
</dbReference>
<dbReference type="SUPFAM" id="SSF55729">
    <property type="entry name" value="Acyl-CoA N-acyltransferases (Nat)"/>
    <property type="match status" value="1"/>
</dbReference>
<keyword evidence="3" id="KW-1185">Reference proteome</keyword>
<evidence type="ECO:0000313" key="3">
    <source>
        <dbReference type="Proteomes" id="UP000744555"/>
    </source>
</evidence>
<dbReference type="InterPro" id="IPR000182">
    <property type="entry name" value="GNAT_dom"/>
</dbReference>
<dbReference type="PANTHER" id="PTHR43792:SF1">
    <property type="entry name" value="N-ACETYLTRANSFERASE DOMAIN-CONTAINING PROTEIN"/>
    <property type="match status" value="1"/>
</dbReference>
<feature type="domain" description="N-acetyltransferase" evidence="1">
    <location>
        <begin position="11"/>
        <end position="180"/>
    </location>
</feature>
<dbReference type="RefSeq" id="WP_187807780.1">
    <property type="nucleotide sequence ID" value="NZ_LZEU01000001.1"/>
</dbReference>
<comment type="caution">
    <text evidence="2">The sequence shown here is derived from an EMBL/GenBank/DDBJ whole genome shotgun (WGS) entry which is preliminary data.</text>
</comment>
<dbReference type="EMBL" id="LZEU01000001">
    <property type="protein sequence ID" value="MBC9252312.1"/>
    <property type="molecule type" value="Genomic_DNA"/>
</dbReference>
<dbReference type="PROSITE" id="PS51186">
    <property type="entry name" value="GNAT"/>
    <property type="match status" value="1"/>
</dbReference>
<dbReference type="InterPro" id="IPR016181">
    <property type="entry name" value="Acyl_CoA_acyltransferase"/>
</dbReference>
<dbReference type="Proteomes" id="UP000744555">
    <property type="component" value="Unassembled WGS sequence"/>
</dbReference>